<dbReference type="InterPro" id="IPR013030">
    <property type="entry name" value="DNA_topo_DNA_db_N_dom2"/>
</dbReference>
<dbReference type="CDD" id="cd03488">
    <property type="entry name" value="Topoisomer_IB_N_htopoI_like"/>
    <property type="match status" value="1"/>
</dbReference>
<feature type="compositionally biased region" description="Low complexity" evidence="9">
    <location>
        <begin position="223"/>
        <end position="238"/>
    </location>
</feature>
<evidence type="ECO:0000256" key="6">
    <source>
        <dbReference type="PROSITE-ProRule" id="PRU01382"/>
    </source>
</evidence>
<dbReference type="GO" id="GO:0006260">
    <property type="term" value="P:DNA replication"/>
    <property type="evidence" value="ECO:0007669"/>
    <property type="project" value="TreeGrafter"/>
</dbReference>
<dbReference type="InterPro" id="IPR001631">
    <property type="entry name" value="TopoI"/>
</dbReference>
<proteinExistence type="inferred from homology"/>
<dbReference type="GO" id="GO:0003917">
    <property type="term" value="F:DNA topoisomerase type I (single strand cut, ATP-independent) activity"/>
    <property type="evidence" value="ECO:0007669"/>
    <property type="project" value="UniProtKB-UniRule"/>
</dbReference>
<evidence type="ECO:0000256" key="7">
    <source>
        <dbReference type="RuleBase" id="RU365101"/>
    </source>
</evidence>
<dbReference type="FunFam" id="2.170.11.10:FF:000001">
    <property type="entry name" value="DNA topoisomerase I"/>
    <property type="match status" value="1"/>
</dbReference>
<dbReference type="EC" id="5.6.2.1" evidence="7"/>
<dbReference type="GO" id="GO:0005694">
    <property type="term" value="C:chromosome"/>
    <property type="evidence" value="ECO:0007669"/>
    <property type="project" value="InterPro"/>
</dbReference>
<dbReference type="Pfam" id="PF02919">
    <property type="entry name" value="Topoisom_I_N"/>
    <property type="match status" value="1"/>
</dbReference>
<feature type="active site" description="O-(3'-phospho-DNA)-tyrosine intermediate" evidence="6">
    <location>
        <position position="862"/>
    </location>
</feature>
<dbReference type="PROSITE" id="PS52038">
    <property type="entry name" value="TOPO_IB_2"/>
    <property type="match status" value="1"/>
</dbReference>
<dbReference type="Pfam" id="PF01028">
    <property type="entry name" value="Topoisom_I"/>
    <property type="match status" value="1"/>
</dbReference>
<dbReference type="AlphaFoldDB" id="A0AAD4F4W7"/>
<dbReference type="Gene3D" id="1.10.132.10">
    <property type="match status" value="1"/>
</dbReference>
<dbReference type="Gene3D" id="2.170.11.10">
    <property type="entry name" value="DNA Topoisomerase I, domain 2"/>
    <property type="match status" value="1"/>
</dbReference>
<comment type="function">
    <text evidence="7">Releases the supercoiling and torsional tension of DNA introduced during the DNA replication and transcription by transiently cleaving and rejoining one strand of the DNA duplex. Introduces a single-strand break via transesterification at the specific target site 5'-[CT]CCTTp site in duplex DNA. The scissile phosphodiester is attacked by the catalytic tyrosine of the enzyme, resulting in the formation of a DNA-(3'-phosphotyrosyl)-enzyme intermediate and the expulsion of a 5'-OH DNA strand. The free DNA strand then undergoes passage around the unbroken strand thus removing DNA supercoils. Finally, in the religation step, the DNA 5'-OH attacks the covalent intermediate to expel the active-site tyrosine and restore the DNA phosphodiester backbone.</text>
</comment>
<dbReference type="PRINTS" id="PR00416">
    <property type="entry name" value="EUTPISMRASEI"/>
</dbReference>
<evidence type="ECO:0000313" key="12">
    <source>
        <dbReference type="Proteomes" id="UP001197093"/>
    </source>
</evidence>
<dbReference type="GO" id="GO:0007059">
    <property type="term" value="P:chromosome segregation"/>
    <property type="evidence" value="ECO:0007669"/>
    <property type="project" value="TreeGrafter"/>
</dbReference>
<dbReference type="InterPro" id="IPR014727">
    <property type="entry name" value="TopoI_cat_a/b-sub_euk"/>
</dbReference>
<comment type="caution">
    <text evidence="11">The sequence shown here is derived from an EMBL/GenBank/DDBJ whole genome shotgun (WGS) entry which is preliminary data.</text>
</comment>
<comment type="catalytic activity">
    <reaction evidence="1 6 7">
        <text>ATP-independent breakage of single-stranded DNA, followed by passage and rejoining.</text>
        <dbReference type="EC" id="5.6.2.1"/>
    </reaction>
</comment>
<dbReference type="GO" id="GO:0005730">
    <property type="term" value="C:nucleolus"/>
    <property type="evidence" value="ECO:0007669"/>
    <property type="project" value="TreeGrafter"/>
</dbReference>
<organism evidence="11 12">
    <name type="scientific">Staphylotrichum longicolle</name>
    <dbReference type="NCBI Taxonomy" id="669026"/>
    <lineage>
        <taxon>Eukaryota</taxon>
        <taxon>Fungi</taxon>
        <taxon>Dikarya</taxon>
        <taxon>Ascomycota</taxon>
        <taxon>Pezizomycotina</taxon>
        <taxon>Sordariomycetes</taxon>
        <taxon>Sordariomycetidae</taxon>
        <taxon>Sordariales</taxon>
        <taxon>Chaetomiaceae</taxon>
        <taxon>Staphylotrichum</taxon>
    </lineage>
</organism>
<feature type="compositionally biased region" description="Basic and acidic residues" evidence="9">
    <location>
        <begin position="240"/>
        <end position="249"/>
    </location>
</feature>
<keyword evidence="12" id="KW-1185">Reference proteome</keyword>
<evidence type="ECO:0000256" key="3">
    <source>
        <dbReference type="ARBA" id="ARBA00023029"/>
    </source>
</evidence>
<dbReference type="InterPro" id="IPR011010">
    <property type="entry name" value="DNA_brk_join_enz"/>
</dbReference>
<feature type="region of interest" description="Disordered" evidence="9">
    <location>
        <begin position="159"/>
        <end position="260"/>
    </location>
</feature>
<dbReference type="EMBL" id="JAHCVI010000001">
    <property type="protein sequence ID" value="KAG7293121.1"/>
    <property type="molecule type" value="Genomic_DNA"/>
</dbReference>
<dbReference type="InterPro" id="IPR048045">
    <property type="entry name" value="Topoisomer_I_DNA-bd"/>
</dbReference>
<gene>
    <name evidence="11" type="ORF">NEMBOFW57_003167</name>
</gene>
<dbReference type="Gene3D" id="3.90.15.10">
    <property type="entry name" value="Topoisomerase I, Chain A, domain 3"/>
    <property type="match status" value="1"/>
</dbReference>
<evidence type="ECO:0000259" key="10">
    <source>
        <dbReference type="SMART" id="SM00435"/>
    </source>
</evidence>
<dbReference type="Gene3D" id="1.10.10.41">
    <property type="entry name" value="Yeast DNA topoisomerase - domain 1"/>
    <property type="match status" value="1"/>
</dbReference>
<feature type="domain" description="DNA topoisomerase I eukaryotic-type" evidence="10">
    <location>
        <begin position="424"/>
        <end position="876"/>
    </location>
</feature>
<keyword evidence="5 6" id="KW-0413">Isomerase</keyword>
<dbReference type="FunFam" id="1.10.10.41:FF:000001">
    <property type="entry name" value="DNA topoisomerase I"/>
    <property type="match status" value="1"/>
</dbReference>
<dbReference type="InterPro" id="IPR025834">
    <property type="entry name" value="TopoI_C_dom"/>
</dbReference>
<dbReference type="InterPro" id="IPR013500">
    <property type="entry name" value="TopoI_cat_euk"/>
</dbReference>
<dbReference type="GO" id="GO:0003677">
    <property type="term" value="F:DNA binding"/>
    <property type="evidence" value="ECO:0007669"/>
    <property type="project" value="UniProtKB-UniRule"/>
</dbReference>
<evidence type="ECO:0000256" key="5">
    <source>
        <dbReference type="ARBA" id="ARBA00023235"/>
    </source>
</evidence>
<evidence type="ECO:0000256" key="1">
    <source>
        <dbReference type="ARBA" id="ARBA00000213"/>
    </source>
</evidence>
<dbReference type="InterPro" id="IPR008336">
    <property type="entry name" value="TopoI_DNA-bd_euk"/>
</dbReference>
<dbReference type="InterPro" id="IPR036202">
    <property type="entry name" value="TopoI_DNA-bd_euk_N_sf"/>
</dbReference>
<dbReference type="InterPro" id="IPR014711">
    <property type="entry name" value="TopoI_cat_a-hlx-sub_euk"/>
</dbReference>
<feature type="compositionally biased region" description="Polar residues" evidence="9">
    <location>
        <begin position="192"/>
        <end position="204"/>
    </location>
</feature>
<dbReference type="FunFam" id="1.10.132.10:FF:000003">
    <property type="entry name" value="DNA topoisomerase I"/>
    <property type="match status" value="1"/>
</dbReference>
<dbReference type="InterPro" id="IPR051062">
    <property type="entry name" value="Topoisomerase_IB"/>
</dbReference>
<keyword evidence="8" id="KW-0175">Coiled coil</keyword>
<dbReference type="PANTHER" id="PTHR10290:SF3">
    <property type="entry name" value="DNA TOPOISOMERASE 1"/>
    <property type="match status" value="1"/>
</dbReference>
<dbReference type="CDD" id="cd00659">
    <property type="entry name" value="Topo_IB_C"/>
    <property type="match status" value="1"/>
</dbReference>
<keyword evidence="3 6" id="KW-0799">Topoisomerase</keyword>
<dbReference type="InterPro" id="IPR013034">
    <property type="entry name" value="DNA_topo_DNA_db_N_dom1"/>
</dbReference>
<protein>
    <recommendedName>
        <fullName evidence="7">DNA topoisomerase I</fullName>
        <ecNumber evidence="7">5.6.2.1</ecNumber>
    </recommendedName>
    <alternativeName>
        <fullName evidence="7">DNA topoisomerase 1</fullName>
    </alternativeName>
</protein>
<evidence type="ECO:0000256" key="2">
    <source>
        <dbReference type="ARBA" id="ARBA00006645"/>
    </source>
</evidence>
<dbReference type="SMART" id="SM00435">
    <property type="entry name" value="TOPEUc"/>
    <property type="match status" value="1"/>
</dbReference>
<reference evidence="11" key="1">
    <citation type="submission" date="2023-02" db="EMBL/GenBank/DDBJ databases">
        <authorList>
            <person name="Palmer J.M."/>
        </authorList>
    </citation>
    <scope>NUCLEOTIDE SEQUENCE</scope>
    <source>
        <strain evidence="11">FW57</strain>
    </source>
</reference>
<accession>A0AAD4F4W7</accession>
<dbReference type="PANTHER" id="PTHR10290">
    <property type="entry name" value="DNA TOPOISOMERASE I"/>
    <property type="match status" value="1"/>
</dbReference>
<dbReference type="Pfam" id="PF14370">
    <property type="entry name" value="Topo_C_assoc"/>
    <property type="match status" value="1"/>
</dbReference>
<comment type="similarity">
    <text evidence="2 6 7">Belongs to the type IB topoisomerase family.</text>
</comment>
<dbReference type="SUPFAM" id="SSF56349">
    <property type="entry name" value="DNA breaking-rejoining enzymes"/>
    <property type="match status" value="1"/>
</dbReference>
<dbReference type="FunFam" id="3.90.15.10:FF:000002">
    <property type="entry name" value="DNA topoisomerase I"/>
    <property type="match status" value="1"/>
</dbReference>
<dbReference type="InterPro" id="IPR013499">
    <property type="entry name" value="TopoI_euk"/>
</dbReference>
<evidence type="ECO:0000256" key="8">
    <source>
        <dbReference type="SAM" id="Coils"/>
    </source>
</evidence>
<feature type="compositionally biased region" description="Acidic residues" evidence="9">
    <location>
        <begin position="1"/>
        <end position="10"/>
    </location>
</feature>
<sequence length="906" mass="102445">MRSDSSDDDFLLARASHLSAPTISPSTDREMDKSASKARPVPAGISIRNGPVGDRMDVDSTPNGAKRKSRSSVGQAVKYKEESDSDDGAPLAKRPRPNQKKAQPDSDDEPVARRNGTKLPPSYKETATLESSDDDQPLGTKLAQRKADIEKAAVKEAKALRADAKAKKATPKKAIKDESDDEPLAKPKKRQSNGVSSAKKTNGVKQEPESDSDAPIARKAKKAAPAPKKGKAAPASKAKAVKDESKDNSEGEEEEEYRWWDAPKKEDDSIKWNTLEHNGVLFPPPYEPLPKNVKLYYDGQAVNMHVDAEEVATFFGSMLHSTLNVENPVFQKNFFNDFKDILKKTGGAKDANGKAIDIKDFKKLDFTKIFEHYKALSDAKKARPAAEKKAEKAERDKVEAPYMFCKWDGRKEKVGNFRVEPPGLFRGRGEHPKTGTVKKRVMPEQVTINIGKGAKVPAPPAGHKWKAVQHDNKATWLAMWQENVNGNYKYVMLAANSTVKGQADFKKFEKARELKKHIDRIRADYTRELKSEVMADRQRATAMYLIDRFALRAGNEKDTENEAETVGCCSLKYEHVTLKEPNIVVFDFLGKDSIRFYNEFPVERQVFKNLKMFKKAPKEDGDDIFDRLTTSQLNKHLSSYMPGLTAKVFRTYNASWTMSHLLQKLKVDDRPMSEKIKLYNDCNREVAILCNHKRTVGTGHEAQMEKLGDRLKGLKYQKWRTRMMMLDVDPKLKKKKGAEFFELDPELDQAWIEKHQAFLVEELKTKIEKKFEKDNEKLAAEGKTAMPAKELKERLKAVGELEAKFKKENKTKKVEAEGKGPTVEKLTTAVDKLDERIKTLEIQCADREGNKDVALGTSKINYIDPRLTVVFSNKFKVPIEKFFSKTLRDKFTWAIQSVGDDDTWEF</sequence>
<dbReference type="Proteomes" id="UP001197093">
    <property type="component" value="Unassembled WGS sequence"/>
</dbReference>
<feature type="coiled-coil region" evidence="8">
    <location>
        <begin position="788"/>
        <end position="850"/>
    </location>
</feature>
<dbReference type="GO" id="GO:0006338">
    <property type="term" value="P:chromatin remodeling"/>
    <property type="evidence" value="ECO:0007669"/>
    <property type="project" value="UniProtKB-ARBA"/>
</dbReference>
<keyword evidence="4 6" id="KW-0238">DNA-binding</keyword>
<feature type="region of interest" description="Disordered" evidence="9">
    <location>
        <begin position="1"/>
        <end position="144"/>
    </location>
</feature>
<dbReference type="GO" id="GO:0006265">
    <property type="term" value="P:DNA topological change"/>
    <property type="evidence" value="ECO:0007669"/>
    <property type="project" value="UniProtKB-UniRule"/>
</dbReference>
<evidence type="ECO:0000313" key="11">
    <source>
        <dbReference type="EMBL" id="KAG7293121.1"/>
    </source>
</evidence>
<name>A0AAD4F4W7_9PEZI</name>
<evidence type="ECO:0000256" key="9">
    <source>
        <dbReference type="SAM" id="MobiDB-lite"/>
    </source>
</evidence>
<dbReference type="SUPFAM" id="SSF56741">
    <property type="entry name" value="Eukaryotic DNA topoisomerase I, N-terminal DNA-binding fragment"/>
    <property type="match status" value="1"/>
</dbReference>
<evidence type="ECO:0000256" key="4">
    <source>
        <dbReference type="ARBA" id="ARBA00023125"/>
    </source>
</evidence>